<feature type="transmembrane region" description="Helical" evidence="7">
    <location>
        <begin position="857"/>
        <end position="881"/>
    </location>
</feature>
<feature type="transmembrane region" description="Helical" evidence="7">
    <location>
        <begin position="313"/>
        <end position="346"/>
    </location>
</feature>
<accession>A0A7D6E1A6</accession>
<dbReference type="RefSeq" id="WP_180913494.1">
    <property type="nucleotide sequence ID" value="NZ_CP059165.1"/>
</dbReference>
<dbReference type="EMBL" id="CP059165">
    <property type="protein sequence ID" value="QLL05082.1"/>
    <property type="molecule type" value="Genomic_DNA"/>
</dbReference>
<dbReference type="Gene3D" id="1.20.1640.10">
    <property type="entry name" value="Multidrug efflux transporter AcrB transmembrane domain"/>
    <property type="match status" value="2"/>
</dbReference>
<dbReference type="AlphaFoldDB" id="A0A7D6E1A6"/>
<comment type="similarity">
    <text evidence="2">Belongs to the resistance-nodulation-cell division (RND) (TC 2.A.6) family. MmpL subfamily.</text>
</comment>
<evidence type="ECO:0000256" key="4">
    <source>
        <dbReference type="ARBA" id="ARBA00022692"/>
    </source>
</evidence>
<feature type="transmembrane region" description="Helical" evidence="7">
    <location>
        <begin position="367"/>
        <end position="389"/>
    </location>
</feature>
<evidence type="ECO:0000256" key="1">
    <source>
        <dbReference type="ARBA" id="ARBA00004651"/>
    </source>
</evidence>
<protein>
    <submittedName>
        <fullName evidence="9">RND family transporter</fullName>
    </submittedName>
</protein>
<gene>
    <name evidence="9" type="ORF">H0P51_14325</name>
</gene>
<feature type="transmembrane region" description="Helical" evidence="7">
    <location>
        <begin position="763"/>
        <end position="782"/>
    </location>
</feature>
<evidence type="ECO:0000259" key="8">
    <source>
        <dbReference type="Pfam" id="PF03176"/>
    </source>
</evidence>
<dbReference type="InterPro" id="IPR004869">
    <property type="entry name" value="MMPL_dom"/>
</dbReference>
<dbReference type="InterPro" id="IPR050545">
    <property type="entry name" value="Mycobact_MmpL"/>
</dbReference>
<dbReference type="PANTHER" id="PTHR33406">
    <property type="entry name" value="MEMBRANE PROTEIN MJ1562-RELATED"/>
    <property type="match status" value="1"/>
</dbReference>
<reference evidence="10" key="1">
    <citation type="submission" date="2020-07" db="EMBL/GenBank/DDBJ databases">
        <title>Description of Mycobacterium gordonae subsp. intergordonae subsp.nov. and Mycobacterium gordonae subsp. gordonae subsp. nov.</title>
        <authorList>
            <person name="Yu X."/>
        </authorList>
    </citation>
    <scope>NUCLEOTIDE SEQUENCE [LARGE SCALE GENOMIC DNA]</scope>
    <source>
        <strain evidence="10">24</strain>
    </source>
</reference>
<evidence type="ECO:0000313" key="9">
    <source>
        <dbReference type="EMBL" id="QLL05082.1"/>
    </source>
</evidence>
<keyword evidence="10" id="KW-1185">Reference proteome</keyword>
<feature type="transmembrane region" description="Helical" evidence="7">
    <location>
        <begin position="184"/>
        <end position="201"/>
    </location>
</feature>
<feature type="transmembrane region" description="Helical" evidence="7">
    <location>
        <begin position="893"/>
        <end position="920"/>
    </location>
</feature>
<dbReference type="PANTHER" id="PTHR33406:SF6">
    <property type="entry name" value="MEMBRANE PROTEIN YDGH-RELATED"/>
    <property type="match status" value="1"/>
</dbReference>
<reference evidence="10" key="3">
    <citation type="submission" date="2023-07" db="EMBL/GenBank/DDBJ databases">
        <title>Description of Mycobacterium gordonae subsp. intergordonae subsp.nov. and Mycobacterium gordonae subsp. gordonae subsp. nov.</title>
        <authorList>
            <person name="Huang H."/>
        </authorList>
    </citation>
    <scope>NUCLEOTIDE SEQUENCE [LARGE SCALE GENOMIC DNA]</scope>
    <source>
        <strain evidence="10">24</strain>
    </source>
</reference>
<dbReference type="GO" id="GO:0005886">
    <property type="term" value="C:plasma membrane"/>
    <property type="evidence" value="ECO:0007669"/>
    <property type="project" value="UniProtKB-SubCell"/>
</dbReference>
<dbReference type="SUPFAM" id="SSF82866">
    <property type="entry name" value="Multidrug efflux transporter AcrB transmembrane domain"/>
    <property type="match status" value="2"/>
</dbReference>
<sequence>MISRFIYRFALLIVGVWALLAVAGNSLAQPLESVVANEDQPFLPSGTSTALAVQRSAAAFNQTPTDNVGYLVLTRNAMIDEHDRAFYNQLVTALRADSAHVLELTDWLRVPVLADAASSDDKHVLIARMRLNGMVGTTEAAGSINSVRAVVARMHPPEGLHVYITGAGATVMDEFGAIDRQTQVITATTFAVLLVLLLIVYRSPITAMIPLVSVIMALGLAKPLVSELAAHEMISISLFSLAVSVAVAVGAGTGFAIFLIGRYHERRRQHFEPAEALADAYRGVAPAIIGSALIVVAPLGTLAWLSLARISMFAATGILCAIGVFAAGLSVLTVTPALIALASRAGLVRPPQRKGLRRRWRRIGTHVARWPAPILVSSGVLVLILMIWLPGVPIGWDETATTSANSESRRGYTVVDQHFPPNQLLPAVVTIETDHDIRDPAGLTALERVTSAIMGISGVRMVQSASHPGGMVSKQAALTATAGNVGDQIDEFSDRLTARAATFVNLDAALTEVYNGLDLIQSGAAAGSYAIGGVSLAVHMTQQAIGKVRDRSADVSEIFDPLHSFVGAIADCGKTPVCVAAREAMQWASTVVGGSAKIVDAADQLAKAVADAATSSGLAGIATVVNGAGGQMAQVRASGTDLRQVLGSPRPVPTQELPTYLHSLMSISQGSPGVDLYASRKILTDPSMRPALEEFFSPSGKATRLYVYGNGHEWGNEGAVRARAISAAVTDATKDGALKASTVELAGVGPATRDLQDILSGDLSLMVVLTLVVIVIISAVLLRSTFAGLIVLGTIAASYLCSLGASVLFWHRMLHHEVHWSVAPIAFMSMIGVASGGNLLFALRIREGVAAGLRTSIIRACAATGGVVTAGGIVVGIATIALSASTVLNVAQIGFTVGVGLLLNALVMRAFVLPAMMVVLDRWLWWPRRSRVDESEFEPVTA</sequence>
<comment type="subcellular location">
    <subcellularLocation>
        <location evidence="1">Cell membrane</location>
        <topology evidence="1">Multi-pass membrane protein</topology>
    </subcellularLocation>
</comment>
<feature type="transmembrane region" description="Helical" evidence="7">
    <location>
        <begin position="822"/>
        <end position="845"/>
    </location>
</feature>
<feature type="transmembrane region" description="Helical" evidence="7">
    <location>
        <begin position="237"/>
        <end position="263"/>
    </location>
</feature>
<keyword evidence="3" id="KW-1003">Cell membrane</keyword>
<keyword evidence="5 7" id="KW-1133">Transmembrane helix</keyword>
<evidence type="ECO:0000256" key="6">
    <source>
        <dbReference type="ARBA" id="ARBA00023136"/>
    </source>
</evidence>
<keyword evidence="6 7" id="KW-0472">Membrane</keyword>
<dbReference type="NCBIfam" id="TIGR00833">
    <property type="entry name" value="actII"/>
    <property type="match status" value="1"/>
</dbReference>
<feature type="transmembrane region" description="Helical" evidence="7">
    <location>
        <begin position="789"/>
        <end position="810"/>
    </location>
</feature>
<organism evidence="9 10">
    <name type="scientific">Mycobacterium vicinigordonae</name>
    <dbReference type="NCBI Taxonomy" id="1719132"/>
    <lineage>
        <taxon>Bacteria</taxon>
        <taxon>Bacillati</taxon>
        <taxon>Actinomycetota</taxon>
        <taxon>Actinomycetes</taxon>
        <taxon>Mycobacteriales</taxon>
        <taxon>Mycobacteriaceae</taxon>
        <taxon>Mycobacterium</taxon>
    </lineage>
</organism>
<feature type="domain" description="Membrane transport protein MMPL" evidence="8">
    <location>
        <begin position="597"/>
        <end position="932"/>
    </location>
</feature>
<feature type="domain" description="Membrane transport protein MMPL" evidence="8">
    <location>
        <begin position="42"/>
        <end position="374"/>
    </location>
</feature>
<dbReference type="Proteomes" id="UP000510682">
    <property type="component" value="Chromosome"/>
</dbReference>
<evidence type="ECO:0000256" key="2">
    <source>
        <dbReference type="ARBA" id="ARBA00010157"/>
    </source>
</evidence>
<evidence type="ECO:0000256" key="7">
    <source>
        <dbReference type="SAM" id="Phobius"/>
    </source>
</evidence>
<feature type="transmembrane region" description="Helical" evidence="7">
    <location>
        <begin position="284"/>
        <end position="307"/>
    </location>
</feature>
<reference evidence="9 10" key="2">
    <citation type="submission" date="2020-07" db="EMBL/GenBank/DDBJ databases">
        <authorList>
            <person name="Yu X."/>
        </authorList>
    </citation>
    <scope>NUCLEOTIDE SEQUENCE [LARGE SCALE GENOMIC DNA]</scope>
    <source>
        <strain evidence="10">24</strain>
    </source>
</reference>
<dbReference type="InterPro" id="IPR004707">
    <property type="entry name" value="MmpL_fam"/>
</dbReference>
<dbReference type="KEGG" id="mgor:H0P51_14325"/>
<evidence type="ECO:0000256" key="3">
    <source>
        <dbReference type="ARBA" id="ARBA00022475"/>
    </source>
</evidence>
<dbReference type="Pfam" id="PF03176">
    <property type="entry name" value="MMPL"/>
    <property type="match status" value="2"/>
</dbReference>
<evidence type="ECO:0000313" key="10">
    <source>
        <dbReference type="Proteomes" id="UP000510682"/>
    </source>
</evidence>
<proteinExistence type="inferred from homology"/>
<evidence type="ECO:0000256" key="5">
    <source>
        <dbReference type="ARBA" id="ARBA00022989"/>
    </source>
</evidence>
<keyword evidence="4 7" id="KW-0812">Transmembrane</keyword>
<name>A0A7D6E1A6_9MYCO</name>